<dbReference type="SUPFAM" id="SSF81901">
    <property type="entry name" value="HCP-like"/>
    <property type="match status" value="1"/>
</dbReference>
<dbReference type="Proteomes" id="UP000429552">
    <property type="component" value="Unassembled WGS sequence"/>
</dbReference>
<evidence type="ECO:0000313" key="2">
    <source>
        <dbReference type="Proteomes" id="UP000429552"/>
    </source>
</evidence>
<dbReference type="RefSeq" id="WP_266437824.1">
    <property type="nucleotide sequence ID" value="NZ_JAPKNL010000001.1"/>
</dbReference>
<dbReference type="EMBL" id="BLIP01000003">
    <property type="protein sequence ID" value="GFE27332.1"/>
    <property type="molecule type" value="Genomic_DNA"/>
</dbReference>
<organism evidence="1 2">
    <name type="scientific">Streptomyces nigrescens</name>
    <dbReference type="NCBI Taxonomy" id="1920"/>
    <lineage>
        <taxon>Bacteria</taxon>
        <taxon>Bacillati</taxon>
        <taxon>Actinomycetota</taxon>
        <taxon>Actinomycetes</taxon>
        <taxon>Kitasatosporales</taxon>
        <taxon>Streptomycetaceae</taxon>
        <taxon>Streptomyces</taxon>
    </lineage>
</organism>
<accession>A0A640TWT7</accession>
<sequence>MAMPASELSPEEQDLLRAAAERGDVFARFRLGKGLLDRGNREEAKRWLVPLAEADHREAVRALAWSASRLARTDSAYEAEAEHWLRREARVSQDHDVLVAMAVEMRGWASGRAAEAEQLVAGLAQEGSARAAGQLAFWDEDRDPAAAVQWYRLAMELGDKSAWSFLGECLSAQGRYAEAEAVYRPYADAGNSFARRKLQEVVRAQGESGTAPEPEQSELELRVGGLPDAVATAVITAAVLPFLQAVATQAAGDAYAKSRALINRILHREGSDDADPCQGPALHLVHDPQTGTRLELRGGELSDEALHMLTLADLDALSAPDRQGRTVTVYWDREVGLWRRRVQ</sequence>
<reference evidence="1 2" key="1">
    <citation type="submission" date="2019-12" db="EMBL/GenBank/DDBJ databases">
        <title>Whole genome shotgun sequence of Streptomyces libani subsp. libani NBRC 13452.</title>
        <authorList>
            <person name="Ichikawa N."/>
            <person name="Kimura A."/>
            <person name="Kitahashi Y."/>
            <person name="Komaki H."/>
            <person name="Tamura T."/>
        </authorList>
    </citation>
    <scope>NUCLEOTIDE SEQUENCE [LARGE SCALE GENOMIC DNA]</scope>
    <source>
        <strain evidence="1 2">NBRC 13452</strain>
    </source>
</reference>
<comment type="caution">
    <text evidence="1">The sequence shown here is derived from an EMBL/GenBank/DDBJ whole genome shotgun (WGS) entry which is preliminary data.</text>
</comment>
<dbReference type="Gene3D" id="1.25.40.10">
    <property type="entry name" value="Tetratricopeptide repeat domain"/>
    <property type="match status" value="2"/>
</dbReference>
<proteinExistence type="predicted"/>
<evidence type="ECO:0000313" key="1">
    <source>
        <dbReference type="EMBL" id="GFE27332.1"/>
    </source>
</evidence>
<evidence type="ECO:0008006" key="3">
    <source>
        <dbReference type="Google" id="ProtNLM"/>
    </source>
</evidence>
<protein>
    <recommendedName>
        <fullName evidence="3">Tetratricopeptide repeat protein</fullName>
    </recommendedName>
</protein>
<dbReference type="InterPro" id="IPR011990">
    <property type="entry name" value="TPR-like_helical_dom_sf"/>
</dbReference>
<dbReference type="AlphaFoldDB" id="A0A640TWT7"/>
<name>A0A640TWT7_STRNI</name>
<gene>
    <name evidence="1" type="ORF">Sliba_77850</name>
</gene>